<dbReference type="SMART" id="SM00216">
    <property type="entry name" value="VWD"/>
    <property type="match status" value="1"/>
</dbReference>
<evidence type="ECO:0000313" key="11">
    <source>
        <dbReference type="Proteomes" id="UP000002630"/>
    </source>
</evidence>
<dbReference type="Pfam" id="PF00094">
    <property type="entry name" value="VWD"/>
    <property type="match status" value="1"/>
</dbReference>
<dbReference type="eggNOG" id="KOG4291">
    <property type="taxonomic scope" value="Eukaryota"/>
</dbReference>
<dbReference type="PANTHER" id="PTHR24269">
    <property type="entry name" value="KREMEN PROTEIN"/>
    <property type="match status" value="1"/>
</dbReference>
<dbReference type="SMART" id="SM00321">
    <property type="entry name" value="WSC"/>
    <property type="match status" value="2"/>
</dbReference>
<dbReference type="PROSITE" id="PS51212">
    <property type="entry name" value="WSC"/>
    <property type="match status" value="3"/>
</dbReference>
<keyword evidence="6" id="KW-0325">Glycoprotein</keyword>
<evidence type="ECO:0000256" key="2">
    <source>
        <dbReference type="ARBA" id="ARBA00022692"/>
    </source>
</evidence>
<feature type="region of interest" description="Disordered" evidence="7">
    <location>
        <begin position="729"/>
        <end position="775"/>
    </location>
</feature>
<evidence type="ECO:0000313" key="10">
    <source>
        <dbReference type="EMBL" id="CBN77650.1"/>
    </source>
</evidence>
<accession>D8LQX7</accession>
<dbReference type="InterPro" id="IPR051836">
    <property type="entry name" value="Kremen_rcpt"/>
</dbReference>
<feature type="compositionally biased region" description="Gly residues" evidence="7">
    <location>
        <begin position="739"/>
        <end position="750"/>
    </location>
</feature>
<evidence type="ECO:0008006" key="12">
    <source>
        <dbReference type="Google" id="ProtNLM"/>
    </source>
</evidence>
<gene>
    <name evidence="10" type="ORF">Esi_0061_0039</name>
</gene>
<dbReference type="EMBL" id="FN649743">
    <property type="protein sequence ID" value="CBN77650.1"/>
    <property type="molecule type" value="Genomic_DNA"/>
</dbReference>
<evidence type="ECO:0000256" key="4">
    <source>
        <dbReference type="ARBA" id="ARBA00022989"/>
    </source>
</evidence>
<dbReference type="EMBL" id="FN648830">
    <property type="protein sequence ID" value="CBN77650.1"/>
    <property type="molecule type" value="Genomic_DNA"/>
</dbReference>
<dbReference type="InterPro" id="IPR002889">
    <property type="entry name" value="WSC_carb-bd"/>
</dbReference>
<keyword evidence="3" id="KW-0732">Signal</keyword>
<keyword evidence="2" id="KW-0812">Transmembrane</keyword>
<protein>
    <recommendedName>
        <fullName evidence="12">WSC domain-containing protein</fullName>
    </recommendedName>
</protein>
<feature type="domain" description="WSC" evidence="8">
    <location>
        <begin position="79"/>
        <end position="170"/>
    </location>
</feature>
<evidence type="ECO:0000259" key="9">
    <source>
        <dbReference type="PROSITE" id="PS51233"/>
    </source>
</evidence>
<reference evidence="10 11" key="1">
    <citation type="journal article" date="2010" name="Nature">
        <title>The Ectocarpus genome and the independent evolution of multicellularity in brown algae.</title>
        <authorList>
            <person name="Cock J.M."/>
            <person name="Sterck L."/>
            <person name="Rouze P."/>
            <person name="Scornet D."/>
            <person name="Allen A.E."/>
            <person name="Amoutzias G."/>
            <person name="Anthouard V."/>
            <person name="Artiguenave F."/>
            <person name="Aury J.M."/>
            <person name="Badger J.H."/>
            <person name="Beszteri B."/>
            <person name="Billiau K."/>
            <person name="Bonnet E."/>
            <person name="Bothwell J.H."/>
            <person name="Bowler C."/>
            <person name="Boyen C."/>
            <person name="Brownlee C."/>
            <person name="Carrano C.J."/>
            <person name="Charrier B."/>
            <person name="Cho G.Y."/>
            <person name="Coelho S.M."/>
            <person name="Collen J."/>
            <person name="Corre E."/>
            <person name="Da Silva C."/>
            <person name="Delage L."/>
            <person name="Delaroque N."/>
            <person name="Dittami S.M."/>
            <person name="Doulbeau S."/>
            <person name="Elias M."/>
            <person name="Farnham G."/>
            <person name="Gachon C.M."/>
            <person name="Gschloessl B."/>
            <person name="Heesch S."/>
            <person name="Jabbari K."/>
            <person name="Jubin C."/>
            <person name="Kawai H."/>
            <person name="Kimura K."/>
            <person name="Kloareg B."/>
            <person name="Kupper F.C."/>
            <person name="Lang D."/>
            <person name="Le Bail A."/>
            <person name="Leblanc C."/>
            <person name="Lerouge P."/>
            <person name="Lohr M."/>
            <person name="Lopez P.J."/>
            <person name="Martens C."/>
            <person name="Maumus F."/>
            <person name="Michel G."/>
            <person name="Miranda-Saavedra D."/>
            <person name="Morales J."/>
            <person name="Moreau H."/>
            <person name="Motomura T."/>
            <person name="Nagasato C."/>
            <person name="Napoli C.A."/>
            <person name="Nelson D.R."/>
            <person name="Nyvall-Collen P."/>
            <person name="Peters A.F."/>
            <person name="Pommier C."/>
            <person name="Potin P."/>
            <person name="Poulain J."/>
            <person name="Quesneville H."/>
            <person name="Read B."/>
            <person name="Rensing S.A."/>
            <person name="Ritter A."/>
            <person name="Rousvoal S."/>
            <person name="Samanta M."/>
            <person name="Samson G."/>
            <person name="Schroeder D.C."/>
            <person name="Segurens B."/>
            <person name="Strittmatter M."/>
            <person name="Tonon T."/>
            <person name="Tregear J.W."/>
            <person name="Valentin K."/>
            <person name="von Dassow P."/>
            <person name="Yamagishi T."/>
            <person name="Van de Peer Y."/>
            <person name="Wincker P."/>
        </authorList>
    </citation>
    <scope>NUCLEOTIDE SEQUENCE [LARGE SCALE GENOMIC DNA]</scope>
    <source>
        <strain evidence="11">Ec32 / CCAP1310/4</strain>
    </source>
</reference>
<dbReference type="eggNOG" id="KOG4157">
    <property type="taxonomic scope" value="Eukaryota"/>
</dbReference>
<name>D8LQX7_ECTSI</name>
<keyword evidence="5" id="KW-0472">Membrane</keyword>
<comment type="subcellular location">
    <subcellularLocation>
        <location evidence="1">Membrane</location>
        <topology evidence="1">Single-pass membrane protein</topology>
    </subcellularLocation>
</comment>
<feature type="domain" description="WSC" evidence="8">
    <location>
        <begin position="176"/>
        <end position="273"/>
    </location>
</feature>
<sequence>MTPTVCADYCRGQPSSYTHYATQYGRECWCQDESVDLRRHGAATCDYQCSGDDSIVCGGFDSFSLYDLEEGELPSPPTDDNYVGCFADDQNDRVLGAKSSSNEMTSEACASYCADESPGNTYYATQWGHECWCAAEVHLRHGDGTCDMACTGDAGTTCGGFDAFDLFELGPLSPSEDHYFGCFADDKSDRVLGDKMSSGDMSLQLCEDYCTAMDKPFFALQWGRECWCGGCDLLDEGHRFDRHGTASCTDHPCTGEASRDCGAYDAFSLYYRGTCEEGPTIEPSFAPTGSPTSYPTLDPTITVMPTSTPTSAPTAAFYLAVALGGNDAHEEAVQKQRDWEETCQATPAPSPTPEPKRGGSADGDPHLRVYDGTGYDCHGQGEFVLTKAAATESEVQARFQQWSQNPNPAVTVTTGIAAREGTSSLIQVTTAASGGVEVLVDGELYDASATSVIGVALEVTSSRVEISFESGLDVFVSTSINGMLRVNAYAPVSLATTGLLGNNNGELGDDFTTVDGETVGFATASPTVEEGTNYCTTNWCTTADASLFTYAEGEDHGTFDLCDAVYAAPVLPDAIPASITELCGDNADCIIDALLAGEEVGQATLEGQAEDRAYQEEVAGLCASNSFSSTGAPPCTTCPDGEVSGTGATACIRQELVGLSLPENIAAAMAADATGGFAGPGIPHHDTGGNDPAHRGGRRLRVAVRHFRSRRRRGAAELDFRLHLHREHGTAGRLRPRPGGTGSLDGGVLDGGDRHPSGQHQVAPQLRRRGSRGGT</sequence>
<dbReference type="AlphaFoldDB" id="D8LQX7"/>
<evidence type="ECO:0000256" key="7">
    <source>
        <dbReference type="SAM" id="MobiDB-lite"/>
    </source>
</evidence>
<keyword evidence="11" id="KW-1185">Reference proteome</keyword>
<dbReference type="InParanoid" id="D8LQX7"/>
<feature type="domain" description="VWFD" evidence="9">
    <location>
        <begin position="357"/>
        <end position="536"/>
    </location>
</feature>
<feature type="domain" description="WSC" evidence="8">
    <location>
        <begin position="1"/>
        <end position="69"/>
    </location>
</feature>
<dbReference type="GO" id="GO:0005886">
    <property type="term" value="C:plasma membrane"/>
    <property type="evidence" value="ECO:0007669"/>
    <property type="project" value="TreeGrafter"/>
</dbReference>
<feature type="region of interest" description="Disordered" evidence="7">
    <location>
        <begin position="329"/>
        <end position="366"/>
    </location>
</feature>
<evidence type="ECO:0000256" key="3">
    <source>
        <dbReference type="ARBA" id="ARBA00022729"/>
    </source>
</evidence>
<feature type="compositionally biased region" description="Basic residues" evidence="7">
    <location>
        <begin position="766"/>
        <end position="775"/>
    </location>
</feature>
<dbReference type="InterPro" id="IPR001846">
    <property type="entry name" value="VWF_type-D"/>
</dbReference>
<evidence type="ECO:0000256" key="6">
    <source>
        <dbReference type="ARBA" id="ARBA00023180"/>
    </source>
</evidence>
<feature type="compositionally biased region" description="Basic and acidic residues" evidence="7">
    <location>
        <begin position="354"/>
        <end position="366"/>
    </location>
</feature>
<keyword evidence="4" id="KW-1133">Transmembrane helix</keyword>
<dbReference type="OrthoDB" id="6051552at2759"/>
<feature type="compositionally biased region" description="Basic and acidic residues" evidence="7">
    <location>
        <begin position="329"/>
        <end position="340"/>
    </location>
</feature>
<dbReference type="Pfam" id="PF01822">
    <property type="entry name" value="WSC"/>
    <property type="match status" value="3"/>
</dbReference>
<dbReference type="Proteomes" id="UP000002630">
    <property type="component" value="Linkage Group LG18"/>
</dbReference>
<proteinExistence type="predicted"/>
<evidence type="ECO:0000256" key="1">
    <source>
        <dbReference type="ARBA" id="ARBA00004167"/>
    </source>
</evidence>
<evidence type="ECO:0000259" key="8">
    <source>
        <dbReference type="PROSITE" id="PS51212"/>
    </source>
</evidence>
<dbReference type="PANTHER" id="PTHR24269:SF16">
    <property type="entry name" value="PROTEIN SLG1"/>
    <property type="match status" value="1"/>
</dbReference>
<evidence type="ECO:0000256" key="5">
    <source>
        <dbReference type="ARBA" id="ARBA00023136"/>
    </source>
</evidence>
<dbReference type="PROSITE" id="PS51233">
    <property type="entry name" value="VWFD"/>
    <property type="match status" value="1"/>
</dbReference>
<organism evidence="10 11">
    <name type="scientific">Ectocarpus siliculosus</name>
    <name type="common">Brown alga</name>
    <name type="synonym">Conferva siliculosa</name>
    <dbReference type="NCBI Taxonomy" id="2880"/>
    <lineage>
        <taxon>Eukaryota</taxon>
        <taxon>Sar</taxon>
        <taxon>Stramenopiles</taxon>
        <taxon>Ochrophyta</taxon>
        <taxon>PX clade</taxon>
        <taxon>Phaeophyceae</taxon>
        <taxon>Ectocarpales</taxon>
        <taxon>Ectocarpaceae</taxon>
        <taxon>Ectocarpus</taxon>
    </lineage>
</organism>